<evidence type="ECO:0000313" key="4">
    <source>
        <dbReference type="RefSeq" id="XP_052752627.1"/>
    </source>
</evidence>
<feature type="region of interest" description="Disordered" evidence="1">
    <location>
        <begin position="1006"/>
        <end position="1222"/>
    </location>
</feature>
<dbReference type="Proteomes" id="UP001652740">
    <property type="component" value="Unplaced"/>
</dbReference>
<feature type="compositionally biased region" description="Basic and acidic residues" evidence="1">
    <location>
        <begin position="1320"/>
        <end position="1343"/>
    </location>
</feature>
<feature type="compositionally biased region" description="Polar residues" evidence="1">
    <location>
        <begin position="1006"/>
        <end position="1042"/>
    </location>
</feature>
<gene>
    <name evidence="4" type="primary">LOC113517748</name>
</gene>
<feature type="region of interest" description="Disordered" evidence="1">
    <location>
        <begin position="1320"/>
        <end position="1354"/>
    </location>
</feature>
<feature type="region of interest" description="Disordered" evidence="1">
    <location>
        <begin position="194"/>
        <end position="225"/>
    </location>
</feature>
<organism evidence="3 4">
    <name type="scientific">Galleria mellonella</name>
    <name type="common">Greater wax moth</name>
    <dbReference type="NCBI Taxonomy" id="7137"/>
    <lineage>
        <taxon>Eukaryota</taxon>
        <taxon>Metazoa</taxon>
        <taxon>Ecdysozoa</taxon>
        <taxon>Arthropoda</taxon>
        <taxon>Hexapoda</taxon>
        <taxon>Insecta</taxon>
        <taxon>Pterygota</taxon>
        <taxon>Neoptera</taxon>
        <taxon>Endopterygota</taxon>
        <taxon>Lepidoptera</taxon>
        <taxon>Glossata</taxon>
        <taxon>Ditrysia</taxon>
        <taxon>Pyraloidea</taxon>
        <taxon>Pyralidae</taxon>
        <taxon>Galleriinae</taxon>
        <taxon>Galleria</taxon>
    </lineage>
</organism>
<evidence type="ECO:0000256" key="1">
    <source>
        <dbReference type="SAM" id="MobiDB-lite"/>
    </source>
</evidence>
<feature type="compositionally biased region" description="Polar residues" evidence="1">
    <location>
        <begin position="478"/>
        <end position="502"/>
    </location>
</feature>
<feature type="compositionally biased region" description="Polar residues" evidence="1">
    <location>
        <begin position="1059"/>
        <end position="1070"/>
    </location>
</feature>
<reference evidence="4" key="1">
    <citation type="submission" date="2025-08" db="UniProtKB">
        <authorList>
            <consortium name="RefSeq"/>
        </authorList>
    </citation>
    <scope>IDENTIFICATION</scope>
    <source>
        <tissue evidence="4">Whole larvae</tissue>
    </source>
</reference>
<feature type="transmembrane region" description="Helical" evidence="2">
    <location>
        <begin position="41"/>
        <end position="65"/>
    </location>
</feature>
<feature type="compositionally biased region" description="Basic and acidic residues" evidence="1">
    <location>
        <begin position="194"/>
        <end position="204"/>
    </location>
</feature>
<keyword evidence="2" id="KW-0472">Membrane</keyword>
<feature type="region of interest" description="Disordered" evidence="1">
    <location>
        <begin position="243"/>
        <end position="320"/>
    </location>
</feature>
<feature type="compositionally biased region" description="Polar residues" evidence="1">
    <location>
        <begin position="1164"/>
        <end position="1187"/>
    </location>
</feature>
<keyword evidence="2" id="KW-1133">Transmembrane helix</keyword>
<keyword evidence="2" id="KW-0812">Transmembrane</keyword>
<name>A0ABM3MMK9_GALME</name>
<dbReference type="GeneID" id="113517748"/>
<feature type="region of interest" description="Disordered" evidence="1">
    <location>
        <begin position="771"/>
        <end position="814"/>
    </location>
</feature>
<accession>A0ABM3MMK9</accession>
<feature type="region of interest" description="Disordered" evidence="1">
    <location>
        <begin position="467"/>
        <end position="510"/>
    </location>
</feature>
<feature type="compositionally biased region" description="Polar residues" evidence="1">
    <location>
        <begin position="1078"/>
        <end position="1147"/>
    </location>
</feature>
<feature type="compositionally biased region" description="Polar residues" evidence="1">
    <location>
        <begin position="206"/>
        <end position="225"/>
    </location>
</feature>
<evidence type="ECO:0000313" key="3">
    <source>
        <dbReference type="Proteomes" id="UP001652740"/>
    </source>
</evidence>
<dbReference type="RefSeq" id="XP_052752627.1">
    <property type="nucleotide sequence ID" value="XM_052896667.1"/>
</dbReference>
<feature type="compositionally biased region" description="Gly residues" evidence="1">
    <location>
        <begin position="288"/>
        <end position="301"/>
    </location>
</feature>
<feature type="compositionally biased region" description="Polar residues" evidence="1">
    <location>
        <begin position="771"/>
        <end position="789"/>
    </location>
</feature>
<sequence length="1618" mass="170086">MADSAPATSALRQTVAGQHPIGMRRVLARPGPKPAPTPLRLLSISVILLIFVALTLNIPLSVYALQARQQYIVCKNLDSQMCVTWLFKFENEKDMYDVLSPLAITNQFCGFSALKPIHPHRRLIMVKPLHGNLKSRPIFCNTLMVVTKEGFHLTDNTDAFRSIYRERRQTGYSPRGRYRGQTQSQYLAIERGNGKDEGKAEAHSAADSSRASVSGNSGMGQAQSQTIYDPSCDECYGRSDIDAANLSRRPGQTGENGLISQGIKPGGNVPASNQGSPDKNLIQNQYGNQGGSPSGGHGGFHTNGSNQGRNNGEVPANTYTPNQIIPGRTYPTNHIRAPDGGVQGVTPGGDFHGSMRGVIPSDGLQIGKPGIGFQGAPGTISQGQIPVGESQRGNNGLQGQVPQSQPGSVLHERMPTNVLHGMTPGGTIPGTDSQRGQPGISLQGLTPGIISQGGQPNIDSRSVQGLRPGGNLPGTVPSGPTAQGGIPNNIQNGQRNLFSQTTGGYIPGGPSIPSANGKGLIGSNWPLASGPIQGSDGSIYYCCIVNPNYGSGGYSLQPSSQNGQQGLYDSRLKPYDAGIQSVNGPYGSSTMGQQIPYGTTKQQIPFDAESKRQQMPYGTSVTGQQTPYVTGPTAPYGTGSTVQQAPYGTGTTGQQAPYGTGTTGQQAPYGTGTTGQQVPYGHGHTAQQTPYATDTTGQQIPYGISTTGQQTPYGTSVTSQQIPYGSSTTGQNVPYGTGITGQQTPYGTGTTGQRVPYGTGTTDQQTPYGTGISGQQTPYGTGPTSQQAPFGTGTTGQQTPYGTGPTGQQTPYGTGTRGQQIPYGTDTTGQQIPYGTGTTGQQTPYGTGTTGQRTPYDTGTTGQQTPYGTGTTGQQTPYGTGTIDQQMPYGTGTTGQQTPYGTGTTGQQIPYGTGTTGQQMPYGTGTTDQQTAFGTGTIGQQVPYGPGNTGQQAPYGTGTTGQQIPYGTGTTGQQLPYDTGSTGTLTQQIPYGTGGIGQQTPYNNGMRGSTGQQIPNGHNGYSYNEGNSVGQNNVQYGQTQGTGYDDQRKTGQGVDLTGEPQNVIDSNSILTDGDDSQAEASVSQGANGTVATASSNGGNDKSRAETNVQGTYTGTGSFSAQASISDDNKGAESQVSGSKRGASSNASGRGKKNKSQAAVELGSETGSIQTDSQSSGIMHSSNTQVQGSLKGGVADAQARGPGSTSSQAQIGFTPYKEGDKSHDLITRPFVGGGTASAHSSGRMGTSQSQLRGTFKYGITYNGAAQAGASLDKDAVFSNLQPFDKIDVYDKNNTNINVYDAETDTLSTTPFDVELTTERIYEEPLRPSEEKNSDHTHSDHHKSLEPLNTTNVSPIVGNRRAFPSAYGNNGDYEYNVDDNPTEEYDLEDVADGNDAGQTEQGEYSIYDNYARESDVTHESLHSPSQKGLDVRQTTGGNTQHILIGSLKNQDAKITQIKSERPDESKIYQPGERVPGMGGYVIPVGFTGSVKSVASKDKTYVVGSRGSPSQAQTVTLTPGTGKIKYIYPERYSKSVHPKDLRSLYNSKPVDNRYVSVSKSVTRDLDSENNIRKQYSHTYYTKSSSCGYFTFTCTMVSSSEGKKKVCKPKIPTNPDGTPMRC</sequence>
<keyword evidence="3" id="KW-1185">Reference proteome</keyword>
<proteinExistence type="predicted"/>
<feature type="region of interest" description="Disordered" evidence="1">
    <location>
        <begin position="835"/>
        <end position="876"/>
    </location>
</feature>
<protein>
    <submittedName>
        <fullName evidence="4">Apomucin-like isoform X1</fullName>
    </submittedName>
</protein>
<evidence type="ECO:0000256" key="2">
    <source>
        <dbReference type="SAM" id="Phobius"/>
    </source>
</evidence>
<feature type="compositionally biased region" description="Low complexity" evidence="1">
    <location>
        <begin position="791"/>
        <end position="814"/>
    </location>
</feature>